<evidence type="ECO:0000259" key="3">
    <source>
        <dbReference type="Pfam" id="PF15902"/>
    </source>
</evidence>
<feature type="domain" description="Sortilin N-terminal" evidence="3">
    <location>
        <begin position="178"/>
        <end position="314"/>
    </location>
</feature>
<proteinExistence type="predicted"/>
<dbReference type="SUPFAM" id="SSF50939">
    <property type="entry name" value="Sialidases"/>
    <property type="match status" value="1"/>
</dbReference>
<dbReference type="InterPro" id="IPR036278">
    <property type="entry name" value="Sialidase_sf"/>
</dbReference>
<evidence type="ECO:0000256" key="1">
    <source>
        <dbReference type="ARBA" id="ARBA00022737"/>
    </source>
</evidence>
<dbReference type="InterPro" id="IPR052025">
    <property type="entry name" value="Xyloglucanase_GH74"/>
</dbReference>
<protein>
    <submittedName>
        <fullName evidence="4">Exo-alpha-sialidase</fullName>
    </submittedName>
</protein>
<dbReference type="InterPro" id="IPR031778">
    <property type="entry name" value="Sortilin_N"/>
</dbReference>
<gene>
    <name evidence="4" type="ORF">GCM10023322_31780</name>
</gene>
<sequence>MTQRSVLTKLLGGVLLAAGTGLAMTVSVVAPSGQHHDPIPVANGGDYHAEAPIDYLAMEAETGQPVSAGQVALARQQAAQIPTGSGGAWQYIGPTNIGGRVDDLTIDPTTSPSTVYAAVTTGGVMKSTDGGINWSPAWSNADQQAIGALARSSNGTLWAGTGEANPSGGGDTFFGDGIYRSTDGGASWDQWGLPDSGAFGRIVVNPKVPSQVWAAASGSISWVSGQRGLYELNDRGKDWKLSLAPTNDTTGAIDVAVNPADPNIILASMWDRSRNNGGFTYGGVGSGLYRSTNGGKTWTRLDNSAINGQVCPWDPTQTGLNTDPSLGRIGIAFAPSDPNRAYIEFAGANGPDKGLYVSNDGGATWTCGGAEAGSPNAGYEWVYGRLWVDPTNENHVFAADVNMRETINGGATWQDNTDWTRAVVQPQGTFSLDTLHADQHAMAWDPNVPGRVYVGNDGGAYVSTTNGDQPNGQPPTSNIATKRNYLHGTIEPWTQSYYMSVSQQDPSRMATALQDNGSSRSWQTGVEPTDLSIWNQYGSGDGGRVQINPDNQNVYYECLQPTPPRISCTKFVDSGTTTTKTNFSSPAWPSTTRITVQHPLVLDPADPNYVYVGGTSIARSGDGVVSGANAWTLISPTTPDSPDSLPGKVPANEINPDVYYANEYGSVSAIAPAKTTGTPTSPSSTIYAGTDTGKLWKTTNATSANPTWTQLGVGVLPQRWVTSVTVDPTNADHVYATFSSYKEGDLAANVWESTDGGTTWTDISGNLPNAPVWGVTFDQAHNQLYAATDYGVFYLKNGKKNWARLGTDLPNCPVLDVKLSADGGTVYAATYGRGIYQLQRPQG</sequence>
<dbReference type="PANTHER" id="PTHR43739:SF5">
    <property type="entry name" value="EXO-ALPHA-SIALIDASE"/>
    <property type="match status" value="1"/>
</dbReference>
<keyword evidence="1" id="KW-0677">Repeat</keyword>
<reference evidence="5" key="1">
    <citation type="journal article" date="2019" name="Int. J. Syst. Evol. Microbiol.">
        <title>The Global Catalogue of Microorganisms (GCM) 10K type strain sequencing project: providing services to taxonomists for standard genome sequencing and annotation.</title>
        <authorList>
            <consortium name="The Broad Institute Genomics Platform"/>
            <consortium name="The Broad Institute Genome Sequencing Center for Infectious Disease"/>
            <person name="Wu L."/>
            <person name="Ma J."/>
        </authorList>
    </citation>
    <scope>NUCLEOTIDE SEQUENCE [LARGE SCALE GENOMIC DNA]</scope>
    <source>
        <strain evidence="5">JCM 18304</strain>
    </source>
</reference>
<dbReference type="RefSeq" id="WP_345630314.1">
    <property type="nucleotide sequence ID" value="NZ_BAABJQ010000008.1"/>
</dbReference>
<name>A0ABP9RSA1_9ACTN</name>
<dbReference type="EMBL" id="BAABJQ010000008">
    <property type="protein sequence ID" value="GAA5186154.1"/>
    <property type="molecule type" value="Genomic_DNA"/>
</dbReference>
<evidence type="ECO:0000313" key="5">
    <source>
        <dbReference type="Proteomes" id="UP001501570"/>
    </source>
</evidence>
<feature type="chain" id="PRO_5046768208" evidence="2">
    <location>
        <begin position="24"/>
        <end position="843"/>
    </location>
</feature>
<dbReference type="Proteomes" id="UP001501570">
    <property type="component" value="Unassembled WGS sequence"/>
</dbReference>
<dbReference type="CDD" id="cd15482">
    <property type="entry name" value="Sialidase_non-viral"/>
    <property type="match status" value="1"/>
</dbReference>
<organism evidence="4 5">
    <name type="scientific">Rugosimonospora acidiphila</name>
    <dbReference type="NCBI Taxonomy" id="556531"/>
    <lineage>
        <taxon>Bacteria</taxon>
        <taxon>Bacillati</taxon>
        <taxon>Actinomycetota</taxon>
        <taxon>Actinomycetes</taxon>
        <taxon>Micromonosporales</taxon>
        <taxon>Micromonosporaceae</taxon>
        <taxon>Rugosimonospora</taxon>
    </lineage>
</organism>
<evidence type="ECO:0000313" key="4">
    <source>
        <dbReference type="EMBL" id="GAA5186154.1"/>
    </source>
</evidence>
<comment type="caution">
    <text evidence="4">The sequence shown here is derived from an EMBL/GenBank/DDBJ whole genome shotgun (WGS) entry which is preliminary data.</text>
</comment>
<accession>A0ABP9RSA1</accession>
<keyword evidence="2" id="KW-0732">Signal</keyword>
<dbReference type="Pfam" id="PF15902">
    <property type="entry name" value="Sortilin-Vps10"/>
    <property type="match status" value="1"/>
</dbReference>
<dbReference type="PANTHER" id="PTHR43739">
    <property type="entry name" value="XYLOGLUCANASE (EUROFUNG)"/>
    <property type="match status" value="1"/>
</dbReference>
<keyword evidence="5" id="KW-1185">Reference proteome</keyword>
<evidence type="ECO:0000256" key="2">
    <source>
        <dbReference type="SAM" id="SignalP"/>
    </source>
</evidence>
<dbReference type="InterPro" id="IPR015943">
    <property type="entry name" value="WD40/YVTN_repeat-like_dom_sf"/>
</dbReference>
<dbReference type="SUPFAM" id="SSF110296">
    <property type="entry name" value="Oligoxyloglucan reducing end-specific cellobiohydrolase"/>
    <property type="match status" value="2"/>
</dbReference>
<dbReference type="Gene3D" id="2.130.10.10">
    <property type="entry name" value="YVTN repeat-like/Quinoprotein amine dehydrogenase"/>
    <property type="match status" value="4"/>
</dbReference>
<feature type="signal peptide" evidence="2">
    <location>
        <begin position="1"/>
        <end position="23"/>
    </location>
</feature>